<dbReference type="AlphaFoldDB" id="A0AAU7DHX8"/>
<organism evidence="1">
    <name type="scientific">Telmatobacter sp. DSM 110680</name>
    <dbReference type="NCBI Taxonomy" id="3036704"/>
    <lineage>
        <taxon>Bacteria</taxon>
        <taxon>Pseudomonadati</taxon>
        <taxon>Acidobacteriota</taxon>
        <taxon>Terriglobia</taxon>
        <taxon>Terriglobales</taxon>
        <taxon>Acidobacteriaceae</taxon>
        <taxon>Telmatobacter</taxon>
    </lineage>
</organism>
<dbReference type="RefSeq" id="WP_348261884.1">
    <property type="nucleotide sequence ID" value="NZ_CP121196.1"/>
</dbReference>
<dbReference type="EMBL" id="CP121196">
    <property type="protein sequence ID" value="XBH16655.1"/>
    <property type="molecule type" value="Genomic_DNA"/>
</dbReference>
<dbReference type="InterPro" id="IPR011048">
    <property type="entry name" value="Haem_d1_sf"/>
</dbReference>
<sequence>MSAAGALVAAIVLAGCGTTTYFAGRTLPPSGLTNRVLISIQNPSIASTGALTFVDAFYDIRFSYNQKVGGFSISGYSGQLPVTIQNMPEEQLGAIYGAGDGSLHVVNYQKESDSGAQKGLNGLSSSVFITRNGSYIFAASQQSTVLTVIDNTSGGTYALSLPGVYRVSVNPGGSAAVAFVQNSNYAYYARKLTASQTLAYSGGSSTWPKAAVDCEPQNGPGWCLYQMQSPDNTDATGTPYGAPLVFDRPVKAVFSADGNTAYVLNCGAECGGSTSSVSVFPTAPLIYLTGQGSGKFPTNNALHSNCATTPNATSCTLAIPGGSSNALVSTSIMYVAGQQLQPDGLFTGNLTVVNLAPTASGMLSASSPVSISDGAPGAPSRLLLADDNTLWIGMTKCNNGERYAKGMPYGCLTMYNTSSNSVTMLEPYLGDLTGIAGVTGLHKVYVAQGGQVYIFHTTDGSSINNQYVSVTGVASDVAYMDAHTDGDNTVY</sequence>
<reference evidence="1" key="1">
    <citation type="submission" date="2023-03" db="EMBL/GenBank/DDBJ databases">
        <title>Edaphobacter sp.</title>
        <authorList>
            <person name="Huber K.J."/>
            <person name="Papendorf J."/>
            <person name="Pilke C."/>
            <person name="Bunk B."/>
            <person name="Sproeer C."/>
            <person name="Pester M."/>
        </authorList>
    </citation>
    <scope>NUCLEOTIDE SEQUENCE</scope>
    <source>
        <strain evidence="1">DSM 110680</strain>
    </source>
</reference>
<evidence type="ECO:0000313" key="1">
    <source>
        <dbReference type="EMBL" id="XBH16655.1"/>
    </source>
</evidence>
<name>A0AAU7DHX8_9BACT</name>
<protein>
    <recommendedName>
        <fullName evidence="2">Lipoprotein</fullName>
    </recommendedName>
</protein>
<dbReference type="SUPFAM" id="SSF51004">
    <property type="entry name" value="C-terminal (heme d1) domain of cytochrome cd1-nitrite reductase"/>
    <property type="match status" value="1"/>
</dbReference>
<evidence type="ECO:0008006" key="2">
    <source>
        <dbReference type="Google" id="ProtNLM"/>
    </source>
</evidence>
<accession>A0AAU7DHX8</accession>
<proteinExistence type="predicted"/>
<gene>
    <name evidence="1" type="ORF">P8935_19025</name>
</gene>